<accession>E6PWP5</accession>
<evidence type="ECO:0000259" key="2">
    <source>
        <dbReference type="PROSITE" id="PS50995"/>
    </source>
</evidence>
<protein>
    <submittedName>
        <fullName evidence="3">Transcriptional regulator, MarR family</fullName>
    </submittedName>
</protein>
<dbReference type="AlphaFoldDB" id="E6PWP5"/>
<dbReference type="GO" id="GO:0006950">
    <property type="term" value="P:response to stress"/>
    <property type="evidence" value="ECO:0007669"/>
    <property type="project" value="TreeGrafter"/>
</dbReference>
<dbReference type="SUPFAM" id="SSF46785">
    <property type="entry name" value="Winged helix' DNA-binding domain"/>
    <property type="match status" value="1"/>
</dbReference>
<sequence>MASEAPQSAFSSPQEKLLLRLLSTADNLHRLFQQRLRPFGLTLTQYNVLRILRAAPDPGLTCSAIGRSMITPVPDITRLLARLQTQRLIAQQRDKTDRRVVWTHITTTGLDLLAKLDATVDQAPRELFRTLSCQQVNELSLLLEQVMRGHGCQLAEPPPVSLSAAKRPAPTPPHQAE</sequence>
<comment type="caution">
    <text evidence="3">The sequence shown here is derived from an EMBL/GenBank/DDBJ whole genome shotgun (WGS) entry which is preliminary data.</text>
</comment>
<name>E6PWP5_9ZZZZ</name>
<dbReference type="PANTHER" id="PTHR33164:SF101">
    <property type="entry name" value="TRANSCRIPTIONAL REPRESSOR MPRA"/>
    <property type="match status" value="1"/>
</dbReference>
<dbReference type="InterPro" id="IPR036388">
    <property type="entry name" value="WH-like_DNA-bd_sf"/>
</dbReference>
<gene>
    <name evidence="3" type="ORF">CARN3_0264</name>
</gene>
<reference evidence="3" key="1">
    <citation type="submission" date="2009-10" db="EMBL/GenBank/DDBJ databases">
        <title>Diversity of trophic interactions inside an arsenic-rich microbial ecosystem.</title>
        <authorList>
            <person name="Bertin P.N."/>
            <person name="Heinrich-Salmeron A."/>
            <person name="Pelletier E."/>
            <person name="Goulhen-Chollet F."/>
            <person name="Arsene-Ploetze F."/>
            <person name="Gallien S."/>
            <person name="Calteau A."/>
            <person name="Vallenet D."/>
            <person name="Casiot C."/>
            <person name="Chane-Woon-Ming B."/>
            <person name="Giloteaux L."/>
            <person name="Barakat M."/>
            <person name="Bonnefoy V."/>
            <person name="Bruneel O."/>
            <person name="Chandler M."/>
            <person name="Cleiss J."/>
            <person name="Duran R."/>
            <person name="Elbaz-Poulichet F."/>
            <person name="Fonknechten N."/>
            <person name="Lauga B."/>
            <person name="Mornico D."/>
            <person name="Ortet P."/>
            <person name="Schaeffer C."/>
            <person name="Siguier P."/>
            <person name="Alexander Thil Smith A."/>
            <person name="Van Dorsselaer A."/>
            <person name="Weissenbach J."/>
            <person name="Medigue C."/>
            <person name="Le Paslier D."/>
        </authorList>
    </citation>
    <scope>NUCLEOTIDE SEQUENCE</scope>
</reference>
<dbReference type="Gene3D" id="1.10.10.10">
    <property type="entry name" value="Winged helix-like DNA-binding domain superfamily/Winged helix DNA-binding domain"/>
    <property type="match status" value="1"/>
</dbReference>
<evidence type="ECO:0000256" key="1">
    <source>
        <dbReference type="SAM" id="MobiDB-lite"/>
    </source>
</evidence>
<organism evidence="3">
    <name type="scientific">mine drainage metagenome</name>
    <dbReference type="NCBI Taxonomy" id="410659"/>
    <lineage>
        <taxon>unclassified sequences</taxon>
        <taxon>metagenomes</taxon>
        <taxon>ecological metagenomes</taxon>
    </lineage>
</organism>
<dbReference type="EMBL" id="CABN01000005">
    <property type="protein sequence ID" value="CBH99353.1"/>
    <property type="molecule type" value="Genomic_DNA"/>
</dbReference>
<dbReference type="InterPro" id="IPR036390">
    <property type="entry name" value="WH_DNA-bd_sf"/>
</dbReference>
<dbReference type="GO" id="GO:0003700">
    <property type="term" value="F:DNA-binding transcription factor activity"/>
    <property type="evidence" value="ECO:0007669"/>
    <property type="project" value="InterPro"/>
</dbReference>
<dbReference type="SMART" id="SM00347">
    <property type="entry name" value="HTH_MARR"/>
    <property type="match status" value="1"/>
</dbReference>
<dbReference type="PANTHER" id="PTHR33164">
    <property type="entry name" value="TRANSCRIPTIONAL REGULATOR, MARR FAMILY"/>
    <property type="match status" value="1"/>
</dbReference>
<dbReference type="InterPro" id="IPR000835">
    <property type="entry name" value="HTH_MarR-typ"/>
</dbReference>
<proteinExistence type="predicted"/>
<dbReference type="PROSITE" id="PS50995">
    <property type="entry name" value="HTH_MARR_2"/>
    <property type="match status" value="1"/>
</dbReference>
<feature type="domain" description="HTH marR-type" evidence="2">
    <location>
        <begin position="14"/>
        <end position="148"/>
    </location>
</feature>
<dbReference type="Pfam" id="PF12802">
    <property type="entry name" value="MarR_2"/>
    <property type="match status" value="1"/>
</dbReference>
<evidence type="ECO:0000313" key="3">
    <source>
        <dbReference type="EMBL" id="CBH99353.1"/>
    </source>
</evidence>
<dbReference type="InterPro" id="IPR039422">
    <property type="entry name" value="MarR/SlyA-like"/>
</dbReference>
<feature type="region of interest" description="Disordered" evidence="1">
    <location>
        <begin position="157"/>
        <end position="177"/>
    </location>
</feature>